<keyword evidence="7" id="KW-1185">Reference proteome</keyword>
<evidence type="ECO:0000256" key="2">
    <source>
        <dbReference type="ARBA" id="ARBA00061115"/>
    </source>
</evidence>
<dbReference type="GO" id="GO:0047693">
    <property type="term" value="F:ATP diphosphatase activity"/>
    <property type="evidence" value="ECO:0007669"/>
    <property type="project" value="UniProtKB-EC"/>
</dbReference>
<dbReference type="FunFam" id="1.10.287.1080:FF:000001">
    <property type="entry name" value="Nucleoside triphosphate pyrophosphohydrolase"/>
    <property type="match status" value="1"/>
</dbReference>
<dbReference type="GO" id="GO:0046061">
    <property type="term" value="P:dATP catabolic process"/>
    <property type="evidence" value="ECO:0007669"/>
    <property type="project" value="TreeGrafter"/>
</dbReference>
<dbReference type="InterPro" id="IPR011551">
    <property type="entry name" value="NTP_PyrPHydrolase_MazG"/>
</dbReference>
<dbReference type="STRING" id="1114924.SAMN05216258_105244"/>
<feature type="domain" description="NTP pyrophosphohydrolase MazG-like" evidence="5">
    <location>
        <begin position="43"/>
        <end position="116"/>
    </location>
</feature>
<evidence type="ECO:0000313" key="7">
    <source>
        <dbReference type="Proteomes" id="UP000199377"/>
    </source>
</evidence>
<dbReference type="Gene3D" id="1.10.287.1080">
    <property type="entry name" value="MazG-like"/>
    <property type="match status" value="2"/>
</dbReference>
<dbReference type="GO" id="GO:0046076">
    <property type="term" value="P:dTTP catabolic process"/>
    <property type="evidence" value="ECO:0007669"/>
    <property type="project" value="TreeGrafter"/>
</dbReference>
<evidence type="ECO:0000313" key="6">
    <source>
        <dbReference type="EMBL" id="SFI24714.1"/>
    </source>
</evidence>
<dbReference type="NCBIfam" id="NF007113">
    <property type="entry name" value="PRK09562.1"/>
    <property type="match status" value="1"/>
</dbReference>
<dbReference type="SUPFAM" id="SSF101386">
    <property type="entry name" value="all-alpha NTP pyrophosphatases"/>
    <property type="match status" value="2"/>
</dbReference>
<dbReference type="Pfam" id="PF03819">
    <property type="entry name" value="MazG"/>
    <property type="match status" value="2"/>
</dbReference>
<comment type="similarity">
    <text evidence="2">Belongs to the nucleoside triphosphate pyrophosphohydrolase family.</text>
</comment>
<organism evidence="6 7">
    <name type="scientific">Albimonas pacifica</name>
    <dbReference type="NCBI Taxonomy" id="1114924"/>
    <lineage>
        <taxon>Bacteria</taxon>
        <taxon>Pseudomonadati</taxon>
        <taxon>Pseudomonadota</taxon>
        <taxon>Alphaproteobacteria</taxon>
        <taxon>Rhodobacterales</taxon>
        <taxon>Paracoccaceae</taxon>
        <taxon>Albimonas</taxon>
    </lineage>
</organism>
<dbReference type="GO" id="GO:0046047">
    <property type="term" value="P:TTP catabolic process"/>
    <property type="evidence" value="ECO:0007669"/>
    <property type="project" value="TreeGrafter"/>
</dbReference>
<dbReference type="CDD" id="cd11529">
    <property type="entry name" value="NTP-PPase_MazG_Cterm"/>
    <property type="match status" value="1"/>
</dbReference>
<accession>A0A1I3GMP0</accession>
<dbReference type="PANTHER" id="PTHR30522">
    <property type="entry name" value="NUCLEOSIDE TRIPHOSPHATE PYROPHOSPHOHYDROLASE"/>
    <property type="match status" value="1"/>
</dbReference>
<dbReference type="InterPro" id="IPR048015">
    <property type="entry name" value="NTP-PPase_MazG-like_N"/>
</dbReference>
<dbReference type="Proteomes" id="UP000199377">
    <property type="component" value="Unassembled WGS sequence"/>
</dbReference>
<proteinExistence type="inferred from homology"/>
<dbReference type="GO" id="GO:0006950">
    <property type="term" value="P:response to stress"/>
    <property type="evidence" value="ECO:0007669"/>
    <property type="project" value="UniProtKB-ARBA"/>
</dbReference>
<evidence type="ECO:0000256" key="4">
    <source>
        <dbReference type="ARBA" id="ARBA00074799"/>
    </source>
</evidence>
<dbReference type="InterPro" id="IPR048011">
    <property type="entry name" value="NTP-PPase_MazG-like_C"/>
</dbReference>
<name>A0A1I3GMP0_9RHOB</name>
<dbReference type="GO" id="GO:0046081">
    <property type="term" value="P:dUTP catabolic process"/>
    <property type="evidence" value="ECO:0007669"/>
    <property type="project" value="TreeGrafter"/>
</dbReference>
<dbReference type="InterPro" id="IPR004518">
    <property type="entry name" value="MazG-like_dom"/>
</dbReference>
<reference evidence="6 7" key="1">
    <citation type="submission" date="2016-10" db="EMBL/GenBank/DDBJ databases">
        <authorList>
            <person name="de Groot N.N."/>
        </authorList>
    </citation>
    <scope>NUCLEOTIDE SEQUENCE [LARGE SCALE GENOMIC DNA]</scope>
    <source>
        <strain evidence="6 7">CGMCC 1.11030</strain>
    </source>
</reference>
<dbReference type="AlphaFoldDB" id="A0A1I3GMP0"/>
<protein>
    <recommendedName>
        <fullName evidence="4">Nucleoside triphosphate pyrophosphohydrolase</fullName>
        <ecNumber evidence="3">3.6.1.8</ecNumber>
    </recommendedName>
</protein>
<dbReference type="CDD" id="cd11528">
    <property type="entry name" value="NTP-PPase_MazG_Nterm"/>
    <property type="match status" value="1"/>
</dbReference>
<dbReference type="NCBIfam" id="TIGR00444">
    <property type="entry name" value="mazG"/>
    <property type="match status" value="1"/>
</dbReference>
<evidence type="ECO:0000256" key="3">
    <source>
        <dbReference type="ARBA" id="ARBA00066372"/>
    </source>
</evidence>
<dbReference type="PANTHER" id="PTHR30522:SF0">
    <property type="entry name" value="NUCLEOSIDE TRIPHOSPHATE PYROPHOSPHOHYDROLASE"/>
    <property type="match status" value="1"/>
</dbReference>
<dbReference type="GO" id="GO:0046052">
    <property type="term" value="P:UTP catabolic process"/>
    <property type="evidence" value="ECO:0007669"/>
    <property type="project" value="TreeGrafter"/>
</dbReference>
<dbReference type="FunFam" id="1.10.287.1080:FF:000003">
    <property type="entry name" value="Nucleoside triphosphate pyrophosphohydrolase"/>
    <property type="match status" value="1"/>
</dbReference>
<evidence type="ECO:0000259" key="5">
    <source>
        <dbReference type="Pfam" id="PF03819"/>
    </source>
</evidence>
<comment type="catalytic activity">
    <reaction evidence="1">
        <text>ATP + H2O = AMP + diphosphate + H(+)</text>
        <dbReference type="Rhea" id="RHEA:14245"/>
        <dbReference type="ChEBI" id="CHEBI:15377"/>
        <dbReference type="ChEBI" id="CHEBI:15378"/>
        <dbReference type="ChEBI" id="CHEBI:30616"/>
        <dbReference type="ChEBI" id="CHEBI:33019"/>
        <dbReference type="ChEBI" id="CHEBI:456215"/>
        <dbReference type="EC" id="3.6.1.8"/>
    </reaction>
</comment>
<dbReference type="GO" id="GO:0006203">
    <property type="term" value="P:dGTP catabolic process"/>
    <property type="evidence" value="ECO:0007669"/>
    <property type="project" value="TreeGrafter"/>
</dbReference>
<sequence length="296" mass="32707">MTDAPSREASDALVRDASGALPRLREIMRRLRAPDGCPWDRDQDFASIAKYTVEEAYEVADAIERGDMADLKDELGDLLLQVVYHAQMAQEAGLFDFDDVARAVADKMLRRHPHVFGDEDGVVRELRPGDWERMKAAERAGKGKVEAAASALDGVATGLPGLTRAVKLQARAARVGFDWPDASDVIAKVVEEAGELAEARDRLTADEVEAEFGDLAFVLADLARHLKVEPEHAIRRTNAKFERRFREVERRLAAKGKRPEDSDLAEMDAIWDEIRAEDRAAAAPVPGPKAAPDDRM</sequence>
<dbReference type="EC" id="3.6.1.8" evidence="3"/>
<dbReference type="OrthoDB" id="9808939at2"/>
<dbReference type="EMBL" id="FOQH01000005">
    <property type="protein sequence ID" value="SFI24714.1"/>
    <property type="molecule type" value="Genomic_DNA"/>
</dbReference>
<dbReference type="RefSeq" id="WP_092860074.1">
    <property type="nucleotide sequence ID" value="NZ_FOQH01000005.1"/>
</dbReference>
<evidence type="ECO:0000256" key="1">
    <source>
        <dbReference type="ARBA" id="ARBA00052141"/>
    </source>
</evidence>
<gene>
    <name evidence="6" type="ORF">SAMN05216258_105244</name>
</gene>
<feature type="domain" description="NTP pyrophosphohydrolase MazG-like" evidence="5">
    <location>
        <begin position="185"/>
        <end position="246"/>
    </location>
</feature>